<dbReference type="InterPro" id="IPR027417">
    <property type="entry name" value="P-loop_NTPase"/>
</dbReference>
<feature type="compositionally biased region" description="Polar residues" evidence="1">
    <location>
        <begin position="132"/>
        <end position="144"/>
    </location>
</feature>
<dbReference type="AlphaFoldDB" id="A0A1J4L369"/>
<dbReference type="SUPFAM" id="SSF52540">
    <property type="entry name" value="P-loop containing nucleoside triphosphate hydrolases"/>
    <property type="match status" value="1"/>
</dbReference>
<dbReference type="Proteomes" id="UP000179807">
    <property type="component" value="Unassembled WGS sequence"/>
</dbReference>
<organism evidence="2 3">
    <name type="scientific">Tritrichomonas foetus</name>
    <dbReference type="NCBI Taxonomy" id="1144522"/>
    <lineage>
        <taxon>Eukaryota</taxon>
        <taxon>Metamonada</taxon>
        <taxon>Parabasalia</taxon>
        <taxon>Tritrichomonadida</taxon>
        <taxon>Tritrichomonadidae</taxon>
        <taxon>Tritrichomonas</taxon>
    </lineage>
</organism>
<dbReference type="PANTHER" id="PTHR14919">
    <property type="entry name" value="KPL2-RELATED"/>
    <property type="match status" value="1"/>
</dbReference>
<dbReference type="PANTHER" id="PTHR14919:SF0">
    <property type="entry name" value="SPERM FLAGELLAR PROTEIN 2"/>
    <property type="match status" value="1"/>
</dbReference>
<proteinExistence type="predicted"/>
<dbReference type="VEuPathDB" id="TrichDB:TRFO_02634"/>
<keyword evidence="3" id="KW-1185">Reference proteome</keyword>
<evidence type="ECO:0000313" key="3">
    <source>
        <dbReference type="Proteomes" id="UP000179807"/>
    </source>
</evidence>
<feature type="region of interest" description="Disordered" evidence="1">
    <location>
        <begin position="1"/>
        <end position="61"/>
    </location>
</feature>
<dbReference type="InterPro" id="IPR052634">
    <property type="entry name" value="Sperm_flagellar-bone_growth"/>
</dbReference>
<evidence type="ECO:0000256" key="1">
    <source>
        <dbReference type="SAM" id="MobiDB-lite"/>
    </source>
</evidence>
<reference evidence="2" key="1">
    <citation type="submission" date="2016-10" db="EMBL/GenBank/DDBJ databases">
        <authorList>
            <person name="Benchimol M."/>
            <person name="Almeida L.G."/>
            <person name="Vasconcelos A.T."/>
            <person name="Perreira-Neves A."/>
            <person name="Rosa I.A."/>
            <person name="Tasca T."/>
            <person name="Bogo M.R."/>
            <person name="de Souza W."/>
        </authorList>
    </citation>
    <scope>NUCLEOTIDE SEQUENCE [LARGE SCALE GENOMIC DNA]</scope>
    <source>
        <strain evidence="2">K</strain>
    </source>
</reference>
<dbReference type="RefSeq" id="XP_068369534.1">
    <property type="nucleotide sequence ID" value="XM_068490808.1"/>
</dbReference>
<dbReference type="GeneID" id="94825512"/>
<comment type="caution">
    <text evidence="2">The sequence shown here is derived from an EMBL/GenBank/DDBJ whole genome shotgun (WGS) entry which is preliminary data.</text>
</comment>
<evidence type="ECO:0000313" key="2">
    <source>
        <dbReference type="EMBL" id="OHT16398.1"/>
    </source>
</evidence>
<gene>
    <name evidence="2" type="ORF">TRFO_02634</name>
</gene>
<dbReference type="OrthoDB" id="439792at2759"/>
<feature type="region of interest" description="Disordered" evidence="1">
    <location>
        <begin position="121"/>
        <end position="144"/>
    </location>
</feature>
<feature type="compositionally biased region" description="Basic and acidic residues" evidence="1">
    <location>
        <begin position="24"/>
        <end position="34"/>
    </location>
</feature>
<dbReference type="EMBL" id="MLAK01000111">
    <property type="protein sequence ID" value="OHT16398.1"/>
    <property type="molecule type" value="Genomic_DNA"/>
</dbReference>
<feature type="compositionally biased region" description="Basic residues" evidence="1">
    <location>
        <begin position="1"/>
        <end position="22"/>
    </location>
</feature>
<protein>
    <submittedName>
        <fullName evidence="2">Uncharacterized protein</fullName>
    </submittedName>
</protein>
<name>A0A1J4L369_9EUKA</name>
<accession>A0A1J4L369</accession>
<sequence length="883" mass="101955">MAPPKKKPVSRAVKQKPTKMQKTKANDQIEKEPEIVDEQPPPPKPDSWLDHLPPVIKPDEELHKKLSAERKEATRKKHMKICREELESIFNFALKTTEIEDENRAKRITRLKIDFLSGEFIPKPPPEEHQKTTVSNSISFVSGQQSPPSLQVLLKSNEYTDFEAMKQLSQISSGESVTFDGNPVLDDFLKRLSEDMKPYTEPAPLPEPVDFPFICCVVGPPCSGKSTICNFIKTYFNVVFIENTGDVENFPQRVLSELPNLPKGRGVLICNFPSTKAQLTALERALQSYLKSKQDNAQQFSQIHLLFRCIMSYEDVEKQIAGRMCTPDNNLIFHQTFNPPNVLQTQLELVEQPPPQDLQQIYHKALQASSTFESITKKGSLYAQIPLLDHIDRLELMIENNIRQLYDQSSMPVPFTSFVNYVDNEKLKYAKKCNDVLNIWINDCTPVFSKNLADLYMKTITVKNQINYLAEQAREKFSLMLARPDSRHVMAEEFRKNPNDYGKFFKEIWDKSIEIKENQIKWTSEVLRKSGLSLLKGFMGRSEEVIFTSLIQRLFLVDWFFKTFKNMEEADINCKPEIPEFDNHNLSQLSELLKVKDFIEVLKEKEILEGEQRQKNTSKNTLSNNKSNIEPPKFQKKLAFSKINKVQEKITIEPEPEPEKPPQEPVPQFKFESLPHEVLFKQFLEYLFSEMTKKNLRADTKLILQIYTFLIEEKKLIDENVDKNIVQLKSELAKWVDKKYSKEMEMFAKKFRAFKAGVLNNVCLFEFDLSFANEIDNIKEIISRLAPKLPSIENQISLPMGKVADLIKAIISKNKHTFNLSELLECGKEADFTDDEIDLLEIMARMTALTDFIDVKEFAMSLIPDSSVSVDFKDMIESSEIFT</sequence>
<dbReference type="Gene3D" id="3.40.50.300">
    <property type="entry name" value="P-loop containing nucleotide triphosphate hydrolases"/>
    <property type="match status" value="1"/>
</dbReference>